<organism evidence="10 11">
    <name type="scientific">Glossina morsitans morsitans</name>
    <name type="common">Savannah tsetse fly</name>
    <dbReference type="NCBI Taxonomy" id="37546"/>
    <lineage>
        <taxon>Eukaryota</taxon>
        <taxon>Metazoa</taxon>
        <taxon>Ecdysozoa</taxon>
        <taxon>Arthropoda</taxon>
        <taxon>Hexapoda</taxon>
        <taxon>Insecta</taxon>
        <taxon>Pterygota</taxon>
        <taxon>Neoptera</taxon>
        <taxon>Endopterygota</taxon>
        <taxon>Diptera</taxon>
        <taxon>Brachycera</taxon>
        <taxon>Muscomorpha</taxon>
        <taxon>Hippoboscoidea</taxon>
        <taxon>Glossinidae</taxon>
        <taxon>Glossina</taxon>
    </lineage>
</organism>
<accession>A0A1B0GCH6</accession>
<dbReference type="AlphaFoldDB" id="A0A1B0GCH6"/>
<feature type="transmembrane region" description="Helical" evidence="9">
    <location>
        <begin position="352"/>
        <end position="380"/>
    </location>
</feature>
<dbReference type="EMBL" id="CCAG010021422">
    <property type="status" value="NOT_ANNOTATED_CDS"/>
    <property type="molecule type" value="Genomic_DNA"/>
</dbReference>
<keyword evidence="8" id="KW-1015">Disulfide bond</keyword>
<dbReference type="EMBL" id="CCAG010021421">
    <property type="status" value="NOT_ANNOTATED_CDS"/>
    <property type="molecule type" value="Genomic_DNA"/>
</dbReference>
<dbReference type="EnsemblMetazoa" id="GMOY011002-RA">
    <property type="protein sequence ID" value="GMOY011002-PA"/>
    <property type="gene ID" value="GMOY011002"/>
</dbReference>
<evidence type="ECO:0000256" key="7">
    <source>
        <dbReference type="ARBA" id="ARBA00023136"/>
    </source>
</evidence>
<keyword evidence="3" id="KW-0813">Transport</keyword>
<dbReference type="Proteomes" id="UP000092444">
    <property type="component" value="Unassembled WGS sequence"/>
</dbReference>
<feature type="transmembrane region" description="Helical" evidence="9">
    <location>
        <begin position="926"/>
        <end position="948"/>
    </location>
</feature>
<evidence type="ECO:0000256" key="6">
    <source>
        <dbReference type="ARBA" id="ARBA00022989"/>
    </source>
</evidence>
<feature type="transmembrane region" description="Helical" evidence="9">
    <location>
        <begin position="163"/>
        <end position="187"/>
    </location>
</feature>
<evidence type="ECO:0000256" key="5">
    <source>
        <dbReference type="ARBA" id="ARBA00022847"/>
    </source>
</evidence>
<feature type="disulfide bond" evidence="8">
    <location>
        <begin position="233"/>
        <end position="242"/>
    </location>
</feature>
<feature type="transmembrane region" description="Helical" evidence="9">
    <location>
        <begin position="901"/>
        <end position="920"/>
    </location>
</feature>
<feature type="transmembrane region" description="Helical" evidence="9">
    <location>
        <begin position="597"/>
        <end position="618"/>
    </location>
</feature>
<feature type="transmembrane region" description="Helical" evidence="9">
    <location>
        <begin position="822"/>
        <end position="842"/>
    </location>
</feature>
<keyword evidence="4 9" id="KW-0812">Transmembrane</keyword>
<feature type="transmembrane region" description="Helical" evidence="9">
    <location>
        <begin position="789"/>
        <end position="810"/>
    </location>
</feature>
<feature type="transmembrane region" description="Helical" evidence="9">
    <location>
        <begin position="392"/>
        <end position="415"/>
    </location>
</feature>
<evidence type="ECO:0000256" key="9">
    <source>
        <dbReference type="SAM" id="Phobius"/>
    </source>
</evidence>
<dbReference type="PANTHER" id="PTHR11616">
    <property type="entry name" value="SODIUM/CHLORIDE DEPENDENT TRANSPORTER"/>
    <property type="match status" value="1"/>
</dbReference>
<dbReference type="VEuPathDB" id="VectorBase:GMOY011002"/>
<comment type="similarity">
    <text evidence="2">Belongs to the sodium:neurotransmitter symporter (SNF) (TC 2.A.22) family.</text>
</comment>
<dbReference type="PANTHER" id="PTHR11616:SF240">
    <property type="entry name" value="BLOATED TUBULES, ISOFORM B-RELATED"/>
    <property type="match status" value="1"/>
</dbReference>
<evidence type="ECO:0008006" key="12">
    <source>
        <dbReference type="Google" id="ProtNLM"/>
    </source>
</evidence>
<feature type="transmembrane region" description="Helical" evidence="9">
    <location>
        <begin position="455"/>
        <end position="484"/>
    </location>
</feature>
<feature type="transmembrane region" description="Helical" evidence="9">
    <location>
        <begin position="527"/>
        <end position="548"/>
    </location>
</feature>
<dbReference type="Pfam" id="PF00209">
    <property type="entry name" value="SNF"/>
    <property type="match status" value="2"/>
</dbReference>
<evidence type="ECO:0000256" key="2">
    <source>
        <dbReference type="ARBA" id="ARBA00006459"/>
    </source>
</evidence>
<reference evidence="10" key="1">
    <citation type="submission" date="2020-05" db="UniProtKB">
        <authorList>
            <consortium name="EnsemblMetazoa"/>
        </authorList>
    </citation>
    <scope>IDENTIFICATION</scope>
    <source>
        <strain evidence="10">Yale</strain>
    </source>
</reference>
<feature type="transmembrane region" description="Helical" evidence="9">
    <location>
        <begin position="1004"/>
        <end position="1026"/>
    </location>
</feature>
<feature type="transmembrane region" description="Helical" evidence="9">
    <location>
        <begin position="496"/>
        <end position="521"/>
    </location>
</feature>
<protein>
    <recommendedName>
        <fullName evidence="12">Transporter</fullName>
    </recommendedName>
</protein>
<dbReference type="GO" id="GO:0015375">
    <property type="term" value="F:glycine:sodium symporter activity"/>
    <property type="evidence" value="ECO:0007669"/>
    <property type="project" value="TreeGrafter"/>
</dbReference>
<feature type="transmembrane region" description="Helical" evidence="9">
    <location>
        <begin position="569"/>
        <end position="591"/>
    </location>
</feature>
<feature type="transmembrane region" description="Helical" evidence="9">
    <location>
        <begin position="279"/>
        <end position="300"/>
    </location>
</feature>
<feature type="transmembrane region" description="Helical" evidence="9">
    <location>
        <begin position="135"/>
        <end position="157"/>
    </location>
</feature>
<feature type="transmembrane region" description="Helical" evidence="9">
    <location>
        <begin position="969"/>
        <end position="992"/>
    </location>
</feature>
<sequence length="1145" mass="132468">MKSIYVRAKQQLNNCIQLSSKECKDNHSHAYEIATITDSRLSSRAASATLDLNNDFNAMPYDTSQKRFRYDKLRGRWSLAVDFYFACTSHAFGSVVFSELPVYVLLFGGETIKAFKMYINFVQSCRIQRISKNRFIPNVILFFLSFFTVYSVCSYLIGMLLYAIPIFGIQTFLGQFSSSGIISVFRVAPIFKGIGYSILFHNLATLSYYAVLASIPLIYAANSLHSVIPWMSCDNAWNSINCSTHSYYDEEDEEQYPHATVEFFRAIIRSADSGTKDLWISWPMLCGVLAVWLLVIFIVLKKITFIGKFLRCLGLIMMTTFGAIFVHLLIHVEFSWDSFISYMQPTVNNSKATIMAGVRAAILMPTWVLGPGWGTILTLASHNSFRRNSEKLIYWISGTHMLMTFMALICGRIALDHFEDHVGLFHYHVEEEHNMQFLYLCFAYLFGSFTSLPNFWSFLFFSMLFMAELSAVIIQMMTILTAIFDEYESARSRKPLITILIITSLLLTSAYFCTKQGFAYLHLLPDIVTLTHLTLSILLLTITTWIYGRERFQCDLQFMLGKTITNFKIFLLRFVTPAFLVISIFQVLYLLQKEDPPSLLMIVIQSLVYVIAPIYMVYKVCRTTGSLRDRLKQCFAPHDWHPVDADNRRFYEEIMGTSEMLVILDREHQSILTSPHCFDKLIKWFTNRHMKAADDRFCQMLIVAYGLSLRNLYTPVSVLLSNLTCSPYPGIFLIKHPALCQMRFPNITEDDNATDSYVDFVNHHIPSVMYFKTFFSNQELFVSSDTEFFMSWQLIICDLLVWCIIAFFYYKCRSIEKFGVCLRYAMWIMLSLLVLFLIRFSFLDGAGHVFSKIFSVNPREFVNGILASPMYTLTSFGPGWGLFITLSSFNKFNADIVKSTWIISFGQVFIMTGLTALSVFSEAHFGHASITQTILNLLLILIVCWIYGRERLQRDIEFMVEQKFSTWKVNILRFGAPLAMLLILLIFLMVSFYEHLLSTWVIKLFAIVFIGLPWIFVPGYAFFCIWQTTGSIETRLKRCCRPTDWYPVVAEDRQRYEEAMGNLDITHQLNEITEEVIRPFLPDVNRGLWSCPTLLIYAGLSIDFRFDMLSMSTIIMPTSPYPYNDLSKQWFDPNRKKWFDPNHFQ</sequence>
<dbReference type="SUPFAM" id="SSF161070">
    <property type="entry name" value="SNF-like"/>
    <property type="match status" value="2"/>
</dbReference>
<dbReference type="PRINTS" id="PR00176">
    <property type="entry name" value="NANEUSMPORT"/>
</dbReference>
<dbReference type="STRING" id="37546.A0A1B0GCH6"/>
<evidence type="ECO:0000313" key="10">
    <source>
        <dbReference type="EnsemblMetazoa" id="GMOY011002-PA"/>
    </source>
</evidence>
<dbReference type="GO" id="GO:0005886">
    <property type="term" value="C:plasma membrane"/>
    <property type="evidence" value="ECO:0007669"/>
    <property type="project" value="TreeGrafter"/>
</dbReference>
<name>A0A1B0GCH6_GLOMM</name>
<evidence type="ECO:0000256" key="3">
    <source>
        <dbReference type="ARBA" id="ARBA00022448"/>
    </source>
</evidence>
<evidence type="ECO:0000256" key="4">
    <source>
        <dbReference type="ARBA" id="ARBA00022692"/>
    </source>
</evidence>
<feature type="transmembrane region" description="Helical" evidence="9">
    <location>
        <begin position="312"/>
        <end position="332"/>
    </location>
</feature>
<dbReference type="InterPro" id="IPR037272">
    <property type="entry name" value="SNS_sf"/>
</dbReference>
<evidence type="ECO:0000256" key="8">
    <source>
        <dbReference type="PIRSR" id="PIRSR600175-2"/>
    </source>
</evidence>
<keyword evidence="11" id="KW-1185">Reference proteome</keyword>
<dbReference type="PhylomeDB" id="A0A1B0GCH6"/>
<keyword evidence="6 9" id="KW-1133">Transmembrane helix</keyword>
<dbReference type="PROSITE" id="PS50267">
    <property type="entry name" value="NA_NEUROTRAN_SYMP_3"/>
    <property type="match status" value="1"/>
</dbReference>
<dbReference type="InterPro" id="IPR000175">
    <property type="entry name" value="Na/ntran_symport"/>
</dbReference>
<proteinExistence type="inferred from homology"/>
<keyword evidence="7 9" id="KW-0472">Membrane</keyword>
<feature type="transmembrane region" description="Helical" evidence="9">
    <location>
        <begin position="199"/>
        <end position="221"/>
    </location>
</feature>
<comment type="subcellular location">
    <subcellularLocation>
        <location evidence="1">Membrane</location>
        <topology evidence="1">Multi-pass membrane protein</topology>
    </subcellularLocation>
</comment>
<feature type="transmembrane region" description="Helical" evidence="9">
    <location>
        <begin position="862"/>
        <end position="889"/>
    </location>
</feature>
<evidence type="ECO:0000256" key="1">
    <source>
        <dbReference type="ARBA" id="ARBA00004141"/>
    </source>
</evidence>
<evidence type="ECO:0000313" key="11">
    <source>
        <dbReference type="Proteomes" id="UP000092444"/>
    </source>
</evidence>
<keyword evidence="5" id="KW-0769">Symport</keyword>